<reference evidence="3 4" key="1">
    <citation type="submission" date="2017-03" db="EMBL/GenBank/DDBJ databases">
        <title>Genomes of endolithic fungi from Antarctica.</title>
        <authorList>
            <person name="Coleine C."/>
            <person name="Masonjones S."/>
            <person name="Stajich J.E."/>
        </authorList>
    </citation>
    <scope>NUCLEOTIDE SEQUENCE [LARGE SCALE GENOMIC DNA]</scope>
    <source>
        <strain evidence="3 4">CCFEE 6315</strain>
    </source>
</reference>
<dbReference type="PANTHER" id="PTHR37848">
    <property type="entry name" value="EXPRESSED PROTEIN"/>
    <property type="match status" value="1"/>
</dbReference>
<keyword evidence="2" id="KW-1133">Transmembrane helix</keyword>
<dbReference type="OrthoDB" id="203796at2759"/>
<dbReference type="EMBL" id="NAJL01000010">
    <property type="protein sequence ID" value="TKA30644.1"/>
    <property type="molecule type" value="Genomic_DNA"/>
</dbReference>
<protein>
    <submittedName>
        <fullName evidence="3">Uncharacterized protein</fullName>
    </submittedName>
</protein>
<feature type="compositionally biased region" description="Pro residues" evidence="1">
    <location>
        <begin position="75"/>
        <end position="91"/>
    </location>
</feature>
<gene>
    <name evidence="3" type="ORF">B0A50_02364</name>
</gene>
<name>A0A4U0U6N8_9PEZI</name>
<evidence type="ECO:0000313" key="4">
    <source>
        <dbReference type="Proteomes" id="UP000308549"/>
    </source>
</evidence>
<dbReference type="AlphaFoldDB" id="A0A4U0U6N8"/>
<feature type="compositionally biased region" description="Low complexity" evidence="1">
    <location>
        <begin position="43"/>
        <end position="74"/>
    </location>
</feature>
<proteinExistence type="predicted"/>
<organism evidence="3 4">
    <name type="scientific">Salinomyces thailandicus</name>
    <dbReference type="NCBI Taxonomy" id="706561"/>
    <lineage>
        <taxon>Eukaryota</taxon>
        <taxon>Fungi</taxon>
        <taxon>Dikarya</taxon>
        <taxon>Ascomycota</taxon>
        <taxon>Pezizomycotina</taxon>
        <taxon>Dothideomycetes</taxon>
        <taxon>Dothideomycetidae</taxon>
        <taxon>Mycosphaerellales</taxon>
        <taxon>Teratosphaeriaceae</taxon>
        <taxon>Salinomyces</taxon>
    </lineage>
</organism>
<keyword evidence="2" id="KW-0472">Membrane</keyword>
<evidence type="ECO:0000313" key="3">
    <source>
        <dbReference type="EMBL" id="TKA30644.1"/>
    </source>
</evidence>
<evidence type="ECO:0000256" key="2">
    <source>
        <dbReference type="SAM" id="Phobius"/>
    </source>
</evidence>
<accession>A0A4U0U6N8</accession>
<comment type="caution">
    <text evidence="3">The sequence shown here is derived from an EMBL/GenBank/DDBJ whole genome shotgun (WGS) entry which is preliminary data.</text>
</comment>
<feature type="transmembrane region" description="Helical" evidence="2">
    <location>
        <begin position="304"/>
        <end position="322"/>
    </location>
</feature>
<dbReference type="PANTHER" id="PTHR37848:SF1">
    <property type="entry name" value="SUN DOMAIN-CONTAINING PROTEIN"/>
    <property type="match status" value="1"/>
</dbReference>
<evidence type="ECO:0000256" key="1">
    <source>
        <dbReference type="SAM" id="MobiDB-lite"/>
    </source>
</evidence>
<keyword evidence="4" id="KW-1185">Reference proteome</keyword>
<dbReference type="Proteomes" id="UP000308549">
    <property type="component" value="Unassembled WGS sequence"/>
</dbReference>
<sequence>MGKPTAAKGKGQSYRDDPDAVSLHTTPDTYIYTDPDPDDGDDSSSNNGDDAALPSYTDSETAASTTTTTDLTIPSTPPPQDEYTPLHPPTTPSWRRQECETTSINIQETTIRIDPRLQDPQALQSYITNYLAIVPPRPGIRITGWHMQKVERDKKIQTEKTVDFDMLFTLNNYMPASGGSRSDGTPSWQPSVATPSRSCHRGSWRKTRAKGYKQDVELGDTAAFSLREWCEDFCANTANLKIFRVERVLVGLDEEVLRQRLTQSVRATGYRGHVDVAFPTSERFVDVYSPHWINRWRVTGWVRWVFYLTFLWIFTWPVLFLATRRWGVYEVLWRWSWVVKEGGERGGVRKVYAGISEQSWVDKYEGLVQGLVVEGFQGDASDLPVRVGGAGRARRRRVPERLPSTGHGGVDAAVGFLQGGVRAWGALTRGEAERGGAGQGEGEVEWWGWDEC</sequence>
<feature type="compositionally biased region" description="Polar residues" evidence="1">
    <location>
        <begin position="177"/>
        <end position="197"/>
    </location>
</feature>
<feature type="region of interest" description="Disordered" evidence="1">
    <location>
        <begin position="1"/>
        <end position="98"/>
    </location>
</feature>
<feature type="region of interest" description="Disordered" evidence="1">
    <location>
        <begin position="177"/>
        <end position="200"/>
    </location>
</feature>
<keyword evidence="2" id="KW-0812">Transmembrane</keyword>